<dbReference type="Pfam" id="PF03372">
    <property type="entry name" value="Exo_endo_phos"/>
    <property type="match status" value="1"/>
</dbReference>
<dbReference type="SUPFAM" id="SSF56219">
    <property type="entry name" value="DNase I-like"/>
    <property type="match status" value="1"/>
</dbReference>
<dbReference type="EMBL" id="SMKO01000057">
    <property type="protein sequence ID" value="TDD03185.1"/>
    <property type="molecule type" value="Genomic_DNA"/>
</dbReference>
<keyword evidence="3" id="KW-1185">Reference proteome</keyword>
<protein>
    <submittedName>
        <fullName evidence="2">Endonuclease/exonuclease/phosphatase family protein</fullName>
    </submittedName>
</protein>
<keyword evidence="2" id="KW-0540">Nuclease</keyword>
<keyword evidence="2" id="KW-0378">Hydrolase</keyword>
<dbReference type="InterPro" id="IPR005135">
    <property type="entry name" value="Endo/exonuclease/phosphatase"/>
</dbReference>
<feature type="domain" description="Endonuclease/exonuclease/phosphatase" evidence="1">
    <location>
        <begin position="23"/>
        <end position="301"/>
    </location>
</feature>
<comment type="caution">
    <text evidence="2">The sequence shown here is derived from an EMBL/GenBank/DDBJ whole genome shotgun (WGS) entry which is preliminary data.</text>
</comment>
<dbReference type="InterPro" id="IPR036691">
    <property type="entry name" value="Endo/exonu/phosph_ase_sf"/>
</dbReference>
<dbReference type="GO" id="GO:0004527">
    <property type="term" value="F:exonuclease activity"/>
    <property type="evidence" value="ECO:0007669"/>
    <property type="project" value="UniProtKB-KW"/>
</dbReference>
<evidence type="ECO:0000313" key="3">
    <source>
        <dbReference type="Proteomes" id="UP000295258"/>
    </source>
</evidence>
<proteinExistence type="predicted"/>
<dbReference type="Gene3D" id="3.60.10.10">
    <property type="entry name" value="Endonuclease/exonuclease/phosphatase"/>
    <property type="match status" value="1"/>
</dbReference>
<accession>A0A4R4VLW5</accession>
<gene>
    <name evidence="2" type="ORF">E1292_21695</name>
</gene>
<organism evidence="2 3">
    <name type="scientific">Nonomuraea deserti</name>
    <dbReference type="NCBI Taxonomy" id="1848322"/>
    <lineage>
        <taxon>Bacteria</taxon>
        <taxon>Bacillati</taxon>
        <taxon>Actinomycetota</taxon>
        <taxon>Actinomycetes</taxon>
        <taxon>Streptosporangiales</taxon>
        <taxon>Streptosporangiaceae</taxon>
        <taxon>Nonomuraea</taxon>
    </lineage>
</organism>
<evidence type="ECO:0000313" key="2">
    <source>
        <dbReference type="EMBL" id="TDD03185.1"/>
    </source>
</evidence>
<dbReference type="GO" id="GO:0004519">
    <property type="term" value="F:endonuclease activity"/>
    <property type="evidence" value="ECO:0007669"/>
    <property type="project" value="UniProtKB-KW"/>
</dbReference>
<evidence type="ECO:0000259" key="1">
    <source>
        <dbReference type="Pfam" id="PF03372"/>
    </source>
</evidence>
<reference evidence="2 3" key="1">
    <citation type="submission" date="2019-03" db="EMBL/GenBank/DDBJ databases">
        <title>Draft genome sequences of novel Actinobacteria.</title>
        <authorList>
            <person name="Sahin N."/>
            <person name="Ay H."/>
            <person name="Saygin H."/>
        </authorList>
    </citation>
    <scope>NUCLEOTIDE SEQUENCE [LARGE SCALE GENOMIC DNA]</scope>
    <source>
        <strain evidence="2 3">KC310</strain>
    </source>
</reference>
<sequence length="313" mass="33414">MATTLPSPPASATATAAYTVWHWNVAGNKMHHGSTSDGMVAGAVASILNRDADLVAFNELCWGQYRSIQAELRSGGWPADPTNYSRFATILGPTPGVCDGNENYGNAIFSKRPLGPASRFTLPSDGSREQRNLLCGHLLDAPRVRFCTTHITPSNAIGDNGQKHNVNQLTFVLDRLEGYGAEGDTVIIAGDFNAQPHYGRLNTWYSSTLDTAHNSGNTGHYRELDDNDLGHCPGYGEWTATGTPSPAPPCAAVQPRAKIDMIFVRQDRIAGPYMGDSLGISTSCTGIPATEKYPAGSCSDHRILFGTVTVTAG</sequence>
<dbReference type="Proteomes" id="UP000295258">
    <property type="component" value="Unassembled WGS sequence"/>
</dbReference>
<name>A0A4R4VLW5_9ACTN</name>
<keyword evidence="2" id="KW-0269">Exonuclease</keyword>
<dbReference type="AlphaFoldDB" id="A0A4R4VLW5"/>
<keyword evidence="2" id="KW-0255">Endonuclease</keyword>